<protein>
    <submittedName>
        <fullName evidence="2">Uncharacterized protein</fullName>
    </submittedName>
</protein>
<dbReference type="OrthoDB" id="10480683at2759"/>
<gene>
    <name evidence="2" type="ORF">PanWU01x14_343180</name>
</gene>
<keyword evidence="1" id="KW-0732">Signal</keyword>
<evidence type="ECO:0000313" key="2">
    <source>
        <dbReference type="EMBL" id="PON34599.1"/>
    </source>
</evidence>
<dbReference type="Proteomes" id="UP000237105">
    <property type="component" value="Unassembled WGS sequence"/>
</dbReference>
<feature type="non-terminal residue" evidence="2">
    <location>
        <position position="1"/>
    </location>
</feature>
<dbReference type="EMBL" id="JXTB01000651">
    <property type="protein sequence ID" value="PON34599.1"/>
    <property type="molecule type" value="Genomic_DNA"/>
</dbReference>
<accession>A0A2P5ADJ0</accession>
<feature type="signal peptide" evidence="1">
    <location>
        <begin position="1"/>
        <end position="21"/>
    </location>
</feature>
<comment type="caution">
    <text evidence="2">The sequence shown here is derived from an EMBL/GenBank/DDBJ whole genome shotgun (WGS) entry which is preliminary data.</text>
</comment>
<organism evidence="2 3">
    <name type="scientific">Parasponia andersonii</name>
    <name type="common">Sponia andersonii</name>
    <dbReference type="NCBI Taxonomy" id="3476"/>
    <lineage>
        <taxon>Eukaryota</taxon>
        <taxon>Viridiplantae</taxon>
        <taxon>Streptophyta</taxon>
        <taxon>Embryophyta</taxon>
        <taxon>Tracheophyta</taxon>
        <taxon>Spermatophyta</taxon>
        <taxon>Magnoliopsida</taxon>
        <taxon>eudicotyledons</taxon>
        <taxon>Gunneridae</taxon>
        <taxon>Pentapetalae</taxon>
        <taxon>rosids</taxon>
        <taxon>fabids</taxon>
        <taxon>Rosales</taxon>
        <taxon>Cannabaceae</taxon>
        <taxon>Parasponia</taxon>
    </lineage>
</organism>
<reference evidence="3" key="1">
    <citation type="submission" date="2016-06" db="EMBL/GenBank/DDBJ databases">
        <title>Parallel loss of symbiosis genes in relatives of nitrogen-fixing non-legume Parasponia.</title>
        <authorList>
            <person name="Van Velzen R."/>
            <person name="Holmer R."/>
            <person name="Bu F."/>
            <person name="Rutten L."/>
            <person name="Van Zeijl A."/>
            <person name="Liu W."/>
            <person name="Santuari L."/>
            <person name="Cao Q."/>
            <person name="Sharma T."/>
            <person name="Shen D."/>
            <person name="Roswanjaya Y."/>
            <person name="Wardhani T."/>
            <person name="Kalhor M.S."/>
            <person name="Jansen J."/>
            <person name="Van den Hoogen J."/>
            <person name="Gungor B."/>
            <person name="Hartog M."/>
            <person name="Hontelez J."/>
            <person name="Verver J."/>
            <person name="Yang W.-C."/>
            <person name="Schijlen E."/>
            <person name="Repin R."/>
            <person name="Schilthuizen M."/>
            <person name="Schranz E."/>
            <person name="Heidstra R."/>
            <person name="Miyata K."/>
            <person name="Fedorova E."/>
            <person name="Kohlen W."/>
            <person name="Bisseling T."/>
            <person name="Smit S."/>
            <person name="Geurts R."/>
        </authorList>
    </citation>
    <scope>NUCLEOTIDE SEQUENCE [LARGE SCALE GENOMIC DNA]</scope>
    <source>
        <strain evidence="3">cv. WU1-14</strain>
    </source>
</reference>
<name>A0A2P5ADJ0_PARAD</name>
<evidence type="ECO:0000256" key="1">
    <source>
        <dbReference type="SAM" id="SignalP"/>
    </source>
</evidence>
<sequence length="71" mass="7795">IFTPSRKSVLDLLIFFKLARSGLQINYAGIVTAGTCCKWKMIIKPLTSHVSMNPLRSSAARSAQVQKSTNV</sequence>
<keyword evidence="3" id="KW-1185">Reference proteome</keyword>
<dbReference type="AlphaFoldDB" id="A0A2P5ADJ0"/>
<feature type="chain" id="PRO_5015139835" evidence="1">
    <location>
        <begin position="22"/>
        <end position="71"/>
    </location>
</feature>
<evidence type="ECO:0000313" key="3">
    <source>
        <dbReference type="Proteomes" id="UP000237105"/>
    </source>
</evidence>
<proteinExistence type="predicted"/>